<evidence type="ECO:0000313" key="3">
    <source>
        <dbReference type="Proteomes" id="UP000192907"/>
    </source>
</evidence>
<feature type="signal peptide" evidence="1">
    <location>
        <begin position="1"/>
        <end position="20"/>
    </location>
</feature>
<proteinExistence type="predicted"/>
<keyword evidence="3" id="KW-1185">Reference proteome</keyword>
<evidence type="ECO:0000256" key="1">
    <source>
        <dbReference type="SAM" id="SignalP"/>
    </source>
</evidence>
<name>A0A1Y6BTU7_9BACT</name>
<dbReference type="EMBL" id="FWZT01000007">
    <property type="protein sequence ID" value="SMF20146.1"/>
    <property type="molecule type" value="Genomic_DNA"/>
</dbReference>
<protein>
    <submittedName>
        <fullName evidence="2">Uncharacterized protein</fullName>
    </submittedName>
</protein>
<dbReference type="RefSeq" id="WP_132318637.1">
    <property type="nucleotide sequence ID" value="NZ_FWZT01000007.1"/>
</dbReference>
<gene>
    <name evidence="2" type="ORF">SAMN06296036_10712</name>
</gene>
<dbReference type="AlphaFoldDB" id="A0A1Y6BTU7"/>
<accession>A0A1Y6BTU7</accession>
<reference evidence="3" key="1">
    <citation type="submission" date="2017-04" db="EMBL/GenBank/DDBJ databases">
        <authorList>
            <person name="Varghese N."/>
            <person name="Submissions S."/>
        </authorList>
    </citation>
    <scope>NUCLEOTIDE SEQUENCE [LARGE SCALE GENOMIC DNA]</scope>
    <source>
        <strain evidence="3">RKEM611</strain>
    </source>
</reference>
<sequence>MLKLAKITILMCLLAPYSVAKPAPAVAWNGQYLGKGQGAVYVNLNLKGFKRSKRGKTLLNDIVIRLKHNSSGRYYVISQQASNKAQPQYMWILPVGIYTVRRITFIDNAGLRRVFQSQQKTIAVSSLNLSYLGLWDISPGPKSRLKVNFKANKSRYKHQFEHQTFVALIDGLTGKEIRQLGGEEVRLQSQSNFGSQAEARAVFTEQVNVAMYYKIDLGKYNQYASSIAKTIQSQEVSFRKCYTDYLQTETGQGSMGFRFIIEKSSGIMGGIKHIGGSLKDDKLQECLYYNLGLMQFPLSRKILGKITFLFKTQ</sequence>
<keyword evidence="1" id="KW-0732">Signal</keyword>
<dbReference type="Proteomes" id="UP000192907">
    <property type="component" value="Unassembled WGS sequence"/>
</dbReference>
<dbReference type="STRING" id="1513793.SAMN06296036_10712"/>
<feature type="chain" id="PRO_5010988641" evidence="1">
    <location>
        <begin position="21"/>
        <end position="313"/>
    </location>
</feature>
<organism evidence="2 3">
    <name type="scientific">Pseudobacteriovorax antillogorgiicola</name>
    <dbReference type="NCBI Taxonomy" id="1513793"/>
    <lineage>
        <taxon>Bacteria</taxon>
        <taxon>Pseudomonadati</taxon>
        <taxon>Bdellovibrionota</taxon>
        <taxon>Oligoflexia</taxon>
        <taxon>Oligoflexales</taxon>
        <taxon>Pseudobacteriovoracaceae</taxon>
        <taxon>Pseudobacteriovorax</taxon>
    </lineage>
</organism>
<evidence type="ECO:0000313" key="2">
    <source>
        <dbReference type="EMBL" id="SMF20146.1"/>
    </source>
</evidence>